<evidence type="ECO:0000313" key="2">
    <source>
        <dbReference type="Proteomes" id="UP000265715"/>
    </source>
</evidence>
<evidence type="ECO:0000313" key="1">
    <source>
        <dbReference type="EMBL" id="RIH88500.1"/>
    </source>
</evidence>
<protein>
    <submittedName>
        <fullName evidence="1">Uncharacterized protein</fullName>
    </submittedName>
</protein>
<organism evidence="1 2">
    <name type="scientific">Calidithermus terrae</name>
    <dbReference type="NCBI Taxonomy" id="1408545"/>
    <lineage>
        <taxon>Bacteria</taxon>
        <taxon>Thermotogati</taxon>
        <taxon>Deinococcota</taxon>
        <taxon>Deinococci</taxon>
        <taxon>Thermales</taxon>
        <taxon>Thermaceae</taxon>
        <taxon>Calidithermus</taxon>
    </lineage>
</organism>
<accession>A0A399EXU7</accession>
<dbReference type="EMBL" id="QXDL01000026">
    <property type="protein sequence ID" value="RIH88500.1"/>
    <property type="molecule type" value="Genomic_DNA"/>
</dbReference>
<sequence>MMRTLRILGMALVVALGGWVVATHTAANIFDIAREALENDDSGLTLVQTVAFLFSEEDDSFTYSFETLKDTDYKVIVVTDEEVMEDVDVEMAYANGKAIFSESDPDTTQVEHEFTSEGGVVEITLTAAAMPDSDGYAAILILEDY</sequence>
<comment type="caution">
    <text evidence="1">The sequence shown here is derived from an EMBL/GenBank/DDBJ whole genome shotgun (WGS) entry which is preliminary data.</text>
</comment>
<keyword evidence="2" id="KW-1185">Reference proteome</keyword>
<dbReference type="Proteomes" id="UP000265715">
    <property type="component" value="Unassembled WGS sequence"/>
</dbReference>
<reference evidence="1 2" key="1">
    <citation type="submission" date="2018-08" db="EMBL/GenBank/DDBJ databases">
        <title>Meiothermus terrae DSM 26712 genome sequencing project.</title>
        <authorList>
            <person name="Da Costa M.S."/>
            <person name="Albuquerque L."/>
            <person name="Raposo P."/>
            <person name="Froufe H.J.C."/>
            <person name="Barroso C.S."/>
            <person name="Egas C."/>
        </authorList>
    </citation>
    <scope>NUCLEOTIDE SEQUENCE [LARGE SCALE GENOMIC DNA]</scope>
    <source>
        <strain evidence="1 2">DSM 26712</strain>
    </source>
</reference>
<dbReference type="AlphaFoldDB" id="A0A399EXU7"/>
<gene>
    <name evidence="1" type="ORF">Mterra_00962</name>
</gene>
<name>A0A399EXU7_9DEIN</name>
<proteinExistence type="predicted"/>